<proteinExistence type="predicted"/>
<dbReference type="InterPro" id="IPR027417">
    <property type="entry name" value="P-loop_NTPase"/>
</dbReference>
<keyword evidence="6" id="KW-1185">Reference proteome</keyword>
<dbReference type="SUPFAM" id="SSF53335">
    <property type="entry name" value="S-adenosyl-L-methionine-dependent methyltransferases"/>
    <property type="match status" value="1"/>
</dbReference>
<evidence type="ECO:0000313" key="5">
    <source>
        <dbReference type="EMBL" id="CAE7232023.1"/>
    </source>
</evidence>
<dbReference type="GO" id="GO:0008168">
    <property type="term" value="F:methyltransferase activity"/>
    <property type="evidence" value="ECO:0007669"/>
    <property type="project" value="UniProtKB-KW"/>
</dbReference>
<protein>
    <submittedName>
        <fullName evidence="5">Uncharacterized protein</fullName>
    </submittedName>
</protein>
<dbReference type="InterPro" id="IPR018117">
    <property type="entry name" value="C5_DNA_meth_AS"/>
</dbReference>
<feature type="compositionally biased region" description="Polar residues" evidence="4">
    <location>
        <begin position="105"/>
        <end position="115"/>
    </location>
</feature>
<sequence>MLKRAREWEVTSLDVDPKARPTIVADVMTWDYKAFEPGHFDFIWCSPPCVEYSVALRTRPRNLEAADAVVLRTLEILAYLRPRWWALENPQSGLLKTRGPARAQQHAQGQPQSRPALQPPAGALQRDSGRGHGGHAVTADAYRAPRSQKFISIHIVNTFRELLQNDWTRRARSCASRITQLKEAVRCLVRKECAQGCTSVTGHYGKAMGKIKVFPTPHFEVKQPRDPIVPRVPCTGMLLGPSKSGKTVALISMLLEQYRTASGESVWERLFCFSPSIHIDDAWKPVIKFIEEEMGVNMEREKVLFDTWDEGAIRNIIEQQRRITKKSKELGLKKLYGVCILVDDFSDQPELHKRNGEGALDTLLCLGRHLQISTFISCQKLRVVSNCIRVNLQFMCVWRLRNALELQAVIEELSALLSKDELLALYHEATREPYSFLFIYFLKPKSEITAKLLGGGPICESECSNVRCCTTSNVYDPSRYWPPPERPRQVSDESAASEFSARRGLFRRRKKRGMSTIYIDSRKRVSGTDSDFEIDLGETLHIDSGAKLAVHKIRVADAFLSTDRGSYLYWHDVSGGTLHYAQLPTGAYTGERLAAWISSNYAAATYVASTNEIQVAYDGNRVILNNQELRVTFPNGPGYPLGVSSTRPESINHLLGPSFISGAQQIFAFVQMAPFESLYLRCPALAAREHILGPLGSDIVAKIIVDRGVGHVLHSRTDEGHFVNLHGPITLRYLRFRLTDLDGEVVNTRGTSVSFAIFLDWERMTPSEARRARQLSRADRFHELLMANSMAFNKWLAERRQRQEGESYADELGRMTDVEIPLAFEHELEEHEEGEEILGLLKRRWTTPRRVALRYDTRTREVQSYLCEAVQRASELSYLGKRGLRVLGHIAEGEPLPITYPNRNASILTSSHFWLTDYPESSEPVSDAAAGRSRGGSCGGAGGLRLRHRGARSRPHNAARRGRNWIDRNLRIPRVPEGLAPPPDEVAPPQVIGRPSEVEPLLERAGQRAQEVERAAARDIEQFMSQQMAEAEATEGFASAAEAAAGAAEAAAAGEAGGGALAAIGSGLAAAGEAALPVAATVGAAAGGLAVAGAGAALVGTAWALHGGMVAAEHLMGWGGRGGTDTDASRTQYFRMDTEDESAHALPDGAPAPLAQSSGSDSSRPRMQRQASGRSRAAPPPSFEALRSASEPEAA</sequence>
<dbReference type="AlphaFoldDB" id="A0A812KX63"/>
<keyword evidence="3" id="KW-0949">S-adenosyl-L-methionine</keyword>
<feature type="region of interest" description="Disordered" evidence="4">
    <location>
        <begin position="96"/>
        <end position="136"/>
    </location>
</feature>
<dbReference type="InterPro" id="IPR029063">
    <property type="entry name" value="SAM-dependent_MTases_sf"/>
</dbReference>
<evidence type="ECO:0000256" key="2">
    <source>
        <dbReference type="ARBA" id="ARBA00022679"/>
    </source>
</evidence>
<feature type="compositionally biased region" description="Basic residues" evidence="4">
    <location>
        <begin position="945"/>
        <end position="959"/>
    </location>
</feature>
<accession>A0A812KX63</accession>
<feature type="region of interest" description="Disordered" evidence="4">
    <location>
        <begin position="925"/>
        <end position="959"/>
    </location>
</feature>
<dbReference type="Gene3D" id="3.40.50.150">
    <property type="entry name" value="Vaccinia Virus protein VP39"/>
    <property type="match status" value="1"/>
</dbReference>
<dbReference type="GO" id="GO:0032259">
    <property type="term" value="P:methylation"/>
    <property type="evidence" value="ECO:0007669"/>
    <property type="project" value="UniProtKB-KW"/>
</dbReference>
<dbReference type="Gene3D" id="3.40.50.300">
    <property type="entry name" value="P-loop containing nucleotide triphosphate hydrolases"/>
    <property type="match status" value="1"/>
</dbReference>
<keyword evidence="1" id="KW-0489">Methyltransferase</keyword>
<evidence type="ECO:0000256" key="4">
    <source>
        <dbReference type="SAM" id="MobiDB-lite"/>
    </source>
</evidence>
<dbReference type="PROSITE" id="PS00094">
    <property type="entry name" value="C5_MTASE_1"/>
    <property type="match status" value="1"/>
</dbReference>
<dbReference type="EMBL" id="CAJNDS010000756">
    <property type="protein sequence ID" value="CAE7232023.1"/>
    <property type="molecule type" value="Genomic_DNA"/>
</dbReference>
<dbReference type="Proteomes" id="UP000604046">
    <property type="component" value="Unassembled WGS sequence"/>
</dbReference>
<evidence type="ECO:0000256" key="3">
    <source>
        <dbReference type="ARBA" id="ARBA00022691"/>
    </source>
</evidence>
<organism evidence="5 6">
    <name type="scientific">Symbiodinium natans</name>
    <dbReference type="NCBI Taxonomy" id="878477"/>
    <lineage>
        <taxon>Eukaryota</taxon>
        <taxon>Sar</taxon>
        <taxon>Alveolata</taxon>
        <taxon>Dinophyceae</taxon>
        <taxon>Suessiales</taxon>
        <taxon>Symbiodiniaceae</taxon>
        <taxon>Symbiodinium</taxon>
    </lineage>
</organism>
<evidence type="ECO:0000313" key="6">
    <source>
        <dbReference type="Proteomes" id="UP000604046"/>
    </source>
</evidence>
<reference evidence="5" key="1">
    <citation type="submission" date="2021-02" db="EMBL/GenBank/DDBJ databases">
        <authorList>
            <person name="Dougan E. K."/>
            <person name="Rhodes N."/>
            <person name="Thang M."/>
            <person name="Chan C."/>
        </authorList>
    </citation>
    <scope>NUCLEOTIDE SEQUENCE</scope>
</reference>
<evidence type="ECO:0000256" key="1">
    <source>
        <dbReference type="ARBA" id="ARBA00022603"/>
    </source>
</evidence>
<feature type="compositionally biased region" description="Gly residues" evidence="4">
    <location>
        <begin position="933"/>
        <end position="943"/>
    </location>
</feature>
<name>A0A812KX63_9DINO</name>
<keyword evidence="2" id="KW-0808">Transferase</keyword>
<gene>
    <name evidence="5" type="ORF">SNAT2548_LOCUS9556</name>
</gene>
<feature type="region of interest" description="Disordered" evidence="4">
    <location>
        <begin position="1138"/>
        <end position="1195"/>
    </location>
</feature>
<comment type="caution">
    <text evidence="5">The sequence shown here is derived from an EMBL/GenBank/DDBJ whole genome shotgun (WGS) entry which is preliminary data.</text>
</comment>